<evidence type="ECO:0000313" key="2">
    <source>
        <dbReference type="EnsemblPlants" id="KQJ98151"/>
    </source>
</evidence>
<proteinExistence type="predicted"/>
<dbReference type="InParanoid" id="A0A0Q3FET6"/>
<sequence>MKFSPPSALSNHALTFRSPTVACCLLFFAGSCLLSHVYGRPIYLRSVNPHCCAAYLNPTICHPPRSLLRKFTSSDSTLLKSPAQIQVKERSLAHLRNLRRCHLF</sequence>
<evidence type="ECO:0000313" key="3">
    <source>
        <dbReference type="Proteomes" id="UP000008810"/>
    </source>
</evidence>
<name>A0A0Q3FET6_BRADI</name>
<dbReference type="Gramene" id="KQJ98151">
    <property type="protein sequence ID" value="KQJ98151"/>
    <property type="gene ID" value="BRADI_3g35165v3"/>
</dbReference>
<protein>
    <submittedName>
        <fullName evidence="1 2">Uncharacterized protein</fullName>
    </submittedName>
</protein>
<gene>
    <name evidence="1" type="ORF">BRADI_3g35165v3</name>
</gene>
<organism evidence="1">
    <name type="scientific">Brachypodium distachyon</name>
    <name type="common">Purple false brome</name>
    <name type="synonym">Trachynia distachya</name>
    <dbReference type="NCBI Taxonomy" id="15368"/>
    <lineage>
        <taxon>Eukaryota</taxon>
        <taxon>Viridiplantae</taxon>
        <taxon>Streptophyta</taxon>
        <taxon>Embryophyta</taxon>
        <taxon>Tracheophyta</taxon>
        <taxon>Spermatophyta</taxon>
        <taxon>Magnoliopsida</taxon>
        <taxon>Liliopsida</taxon>
        <taxon>Poales</taxon>
        <taxon>Poaceae</taxon>
        <taxon>BOP clade</taxon>
        <taxon>Pooideae</taxon>
        <taxon>Stipodae</taxon>
        <taxon>Brachypodieae</taxon>
        <taxon>Brachypodium</taxon>
    </lineage>
</organism>
<dbReference type="Proteomes" id="UP000008810">
    <property type="component" value="Chromosome 3"/>
</dbReference>
<reference evidence="2" key="3">
    <citation type="submission" date="2018-08" db="UniProtKB">
        <authorList>
            <consortium name="EnsemblPlants"/>
        </authorList>
    </citation>
    <scope>IDENTIFICATION</scope>
    <source>
        <strain evidence="2">cv. Bd21</strain>
    </source>
</reference>
<evidence type="ECO:0000313" key="1">
    <source>
        <dbReference type="EMBL" id="KQJ98151.1"/>
    </source>
</evidence>
<reference evidence="1 2" key="1">
    <citation type="journal article" date="2010" name="Nature">
        <title>Genome sequencing and analysis of the model grass Brachypodium distachyon.</title>
        <authorList>
            <consortium name="International Brachypodium Initiative"/>
        </authorList>
    </citation>
    <scope>NUCLEOTIDE SEQUENCE [LARGE SCALE GENOMIC DNA]</scope>
    <source>
        <strain evidence="1 2">Bd21</strain>
    </source>
</reference>
<dbReference type="EnsemblPlants" id="KQJ98151">
    <property type="protein sequence ID" value="KQJ98151"/>
    <property type="gene ID" value="BRADI_3g35165v3"/>
</dbReference>
<dbReference type="PROSITE" id="PS51257">
    <property type="entry name" value="PROKAR_LIPOPROTEIN"/>
    <property type="match status" value="1"/>
</dbReference>
<keyword evidence="3" id="KW-1185">Reference proteome</keyword>
<reference evidence="1" key="2">
    <citation type="submission" date="2017-06" db="EMBL/GenBank/DDBJ databases">
        <title>WGS assembly of Brachypodium distachyon.</title>
        <authorList>
            <consortium name="The International Brachypodium Initiative"/>
            <person name="Lucas S."/>
            <person name="Harmon-Smith M."/>
            <person name="Lail K."/>
            <person name="Tice H."/>
            <person name="Grimwood J."/>
            <person name="Bruce D."/>
            <person name="Barry K."/>
            <person name="Shu S."/>
            <person name="Lindquist E."/>
            <person name="Wang M."/>
            <person name="Pitluck S."/>
            <person name="Vogel J.P."/>
            <person name="Garvin D.F."/>
            <person name="Mockler T.C."/>
            <person name="Schmutz J."/>
            <person name="Rokhsar D."/>
            <person name="Bevan M.W."/>
        </authorList>
    </citation>
    <scope>NUCLEOTIDE SEQUENCE</scope>
    <source>
        <strain evidence="1">Bd21</strain>
    </source>
</reference>
<accession>A0A0Q3FET6</accession>
<dbReference type="EMBL" id="CM000882">
    <property type="protein sequence ID" value="KQJ98151.1"/>
    <property type="molecule type" value="Genomic_DNA"/>
</dbReference>
<dbReference type="AlphaFoldDB" id="A0A0Q3FET6"/>